<dbReference type="RefSeq" id="WP_191701564.1">
    <property type="nucleotide sequence ID" value="NZ_JACSPZ010000011.1"/>
</dbReference>
<evidence type="ECO:0000313" key="2">
    <source>
        <dbReference type="EMBL" id="MBD8038509.1"/>
    </source>
</evidence>
<evidence type="ECO:0000256" key="1">
    <source>
        <dbReference type="SAM" id="Phobius"/>
    </source>
</evidence>
<organism evidence="2 3">
    <name type="scientific">Solibacillus faecavium</name>
    <dbReference type="NCBI Taxonomy" id="2762221"/>
    <lineage>
        <taxon>Bacteria</taxon>
        <taxon>Bacillati</taxon>
        <taxon>Bacillota</taxon>
        <taxon>Bacilli</taxon>
        <taxon>Bacillales</taxon>
        <taxon>Caryophanaceae</taxon>
        <taxon>Solibacillus</taxon>
    </lineage>
</organism>
<gene>
    <name evidence="2" type="ORF">H9635_17325</name>
</gene>
<reference evidence="2 3" key="1">
    <citation type="submission" date="2020-08" db="EMBL/GenBank/DDBJ databases">
        <title>A Genomic Blueprint of the Chicken Gut Microbiome.</title>
        <authorList>
            <person name="Gilroy R."/>
            <person name="Ravi A."/>
            <person name="Getino M."/>
            <person name="Pursley I."/>
            <person name="Horton D.L."/>
            <person name="Alikhan N.-F."/>
            <person name="Baker D."/>
            <person name="Gharbi K."/>
            <person name="Hall N."/>
            <person name="Watson M."/>
            <person name="Adriaenssens E.M."/>
            <person name="Foster-Nyarko E."/>
            <person name="Jarju S."/>
            <person name="Secka A."/>
            <person name="Antonio M."/>
            <person name="Oren A."/>
            <person name="Chaudhuri R."/>
            <person name="La Ragione R.M."/>
            <person name="Hildebrand F."/>
            <person name="Pallen M.J."/>
        </authorList>
    </citation>
    <scope>NUCLEOTIDE SEQUENCE [LARGE SCALE GENOMIC DNA]</scope>
    <source>
        <strain evidence="2 3">A46</strain>
    </source>
</reference>
<keyword evidence="1" id="KW-1133">Transmembrane helix</keyword>
<feature type="transmembrane region" description="Helical" evidence="1">
    <location>
        <begin position="6"/>
        <end position="24"/>
    </location>
</feature>
<name>A0ABR8Y2T8_9BACL</name>
<dbReference type="EMBL" id="JACSPZ010000011">
    <property type="protein sequence ID" value="MBD8038509.1"/>
    <property type="molecule type" value="Genomic_DNA"/>
</dbReference>
<evidence type="ECO:0008006" key="4">
    <source>
        <dbReference type="Google" id="ProtNLM"/>
    </source>
</evidence>
<dbReference type="Proteomes" id="UP000619101">
    <property type="component" value="Unassembled WGS sequence"/>
</dbReference>
<protein>
    <recommendedName>
        <fullName evidence="4">CTP synthase</fullName>
    </recommendedName>
</protein>
<keyword evidence="3" id="KW-1185">Reference proteome</keyword>
<comment type="caution">
    <text evidence="2">The sequence shown here is derived from an EMBL/GenBank/DDBJ whole genome shotgun (WGS) entry which is preliminary data.</text>
</comment>
<dbReference type="Pfam" id="PF19754">
    <property type="entry name" value="DUF6241"/>
    <property type="match status" value="1"/>
</dbReference>
<evidence type="ECO:0000313" key="3">
    <source>
        <dbReference type="Proteomes" id="UP000619101"/>
    </source>
</evidence>
<keyword evidence="1" id="KW-0472">Membrane</keyword>
<sequence>MKKTLIILGIIIGVLVLAVGIYYLDAYLKQPTEQEIEEAREQIEKGFQTPEKDMPEDQKLDLIEFFPDGMLEFQLQEVIHAMSHQKVKADQKWGVHMITKERIERLLEIAEMNKEKYEWGQIYIDILSRWVEGDFSKAVEDHNAIWELQDGNVGIAYDLLSPVEEKAYLDYYFKEQ</sequence>
<accession>A0ABR8Y2T8</accession>
<keyword evidence="1" id="KW-0812">Transmembrane</keyword>
<proteinExistence type="predicted"/>
<dbReference type="InterPro" id="IPR046208">
    <property type="entry name" value="DUF6241"/>
</dbReference>